<evidence type="ECO:0000313" key="1">
    <source>
        <dbReference type="EMBL" id="VDP85385.1"/>
    </source>
</evidence>
<evidence type="ECO:0000313" key="3">
    <source>
        <dbReference type="WBParaSite" id="ECPE_0000948201-mRNA-1"/>
    </source>
</evidence>
<reference evidence="1 2" key="2">
    <citation type="submission" date="2018-11" db="EMBL/GenBank/DDBJ databases">
        <authorList>
            <consortium name="Pathogen Informatics"/>
        </authorList>
    </citation>
    <scope>NUCLEOTIDE SEQUENCE [LARGE SCALE GENOMIC DNA]</scope>
    <source>
        <strain evidence="1 2">Egypt</strain>
    </source>
</reference>
<dbReference type="AlphaFoldDB" id="A0A183AR68"/>
<organism evidence="3">
    <name type="scientific">Echinostoma caproni</name>
    <dbReference type="NCBI Taxonomy" id="27848"/>
    <lineage>
        <taxon>Eukaryota</taxon>
        <taxon>Metazoa</taxon>
        <taxon>Spiralia</taxon>
        <taxon>Lophotrochozoa</taxon>
        <taxon>Platyhelminthes</taxon>
        <taxon>Trematoda</taxon>
        <taxon>Digenea</taxon>
        <taxon>Plagiorchiida</taxon>
        <taxon>Echinostomata</taxon>
        <taxon>Echinostomatoidea</taxon>
        <taxon>Echinostomatidae</taxon>
        <taxon>Echinostoma</taxon>
    </lineage>
</organism>
<dbReference type="Proteomes" id="UP000272942">
    <property type="component" value="Unassembled WGS sequence"/>
</dbReference>
<evidence type="ECO:0000313" key="2">
    <source>
        <dbReference type="Proteomes" id="UP000272942"/>
    </source>
</evidence>
<sequence length="120" mass="13632">MTALQTALNRIKRFATEIGFEITPNKTKMFATPPDQAEHPLQLDGRTVEIVSDFKYLGSTILPNGQAKDDVKRRIDTARTAFLQLRTTLWRQNEISLKTKLKVLPQQFDQSYCTAAKPGH</sequence>
<name>A0A183AR68_9TREM</name>
<dbReference type="EMBL" id="UZAN01047443">
    <property type="protein sequence ID" value="VDP85385.1"/>
    <property type="molecule type" value="Genomic_DNA"/>
</dbReference>
<keyword evidence="2" id="KW-1185">Reference proteome</keyword>
<dbReference type="OrthoDB" id="8050127at2759"/>
<reference evidence="3" key="1">
    <citation type="submission" date="2016-06" db="UniProtKB">
        <authorList>
            <consortium name="WormBaseParasite"/>
        </authorList>
    </citation>
    <scope>IDENTIFICATION</scope>
</reference>
<accession>A0A183AR68</accession>
<gene>
    <name evidence="1" type="ORF">ECPE_LOCUS9453</name>
</gene>
<dbReference type="PANTHER" id="PTHR47027:SF20">
    <property type="entry name" value="REVERSE TRANSCRIPTASE-LIKE PROTEIN WITH RNA-DIRECTED DNA POLYMERASE DOMAIN"/>
    <property type="match status" value="1"/>
</dbReference>
<dbReference type="PANTHER" id="PTHR47027">
    <property type="entry name" value="REVERSE TRANSCRIPTASE DOMAIN-CONTAINING PROTEIN"/>
    <property type="match status" value="1"/>
</dbReference>
<dbReference type="WBParaSite" id="ECPE_0000948201-mRNA-1">
    <property type="protein sequence ID" value="ECPE_0000948201-mRNA-1"/>
    <property type="gene ID" value="ECPE_0000948201"/>
</dbReference>
<protein>
    <submittedName>
        <fullName evidence="3">Reverse transcriptase domain-containing protein</fullName>
    </submittedName>
</protein>
<proteinExistence type="predicted"/>